<protein>
    <submittedName>
        <fullName evidence="1">Uncharacterized protein</fullName>
    </submittedName>
</protein>
<evidence type="ECO:0000313" key="2">
    <source>
        <dbReference type="Proteomes" id="UP000603865"/>
    </source>
</evidence>
<dbReference type="EMBL" id="BMQL01000041">
    <property type="protein sequence ID" value="GGR27524.1"/>
    <property type="molecule type" value="Genomic_DNA"/>
</dbReference>
<proteinExistence type="predicted"/>
<gene>
    <name evidence="1" type="ORF">GCM10008957_43570</name>
</gene>
<reference evidence="1" key="1">
    <citation type="journal article" date="2014" name="Int. J. Syst. Evol. Microbiol.">
        <title>Complete genome sequence of Corynebacterium casei LMG S-19264T (=DSM 44701T), isolated from a smear-ripened cheese.</title>
        <authorList>
            <consortium name="US DOE Joint Genome Institute (JGI-PGF)"/>
            <person name="Walter F."/>
            <person name="Albersmeier A."/>
            <person name="Kalinowski J."/>
            <person name="Ruckert C."/>
        </authorList>
    </citation>
    <scope>NUCLEOTIDE SEQUENCE</scope>
    <source>
        <strain evidence="1">JCM 31311</strain>
    </source>
</reference>
<sequence>MSAPTIQSAEPSLLHLLNTEQFVPLNTALSDLQHRFEQGDLREDALLNAFKAFSLGGIGFGPHLEALTQEHPGSYVAQVALATWLTARGYAERGGHTSDRVSDRGRRGMLHYLTGAREVAEAATALTANPLAALMILGDTQLAFGNPITPENLAQGHLPEWYERGIALNPESLTLRLRLLSLLRTEWGGSDEMAMAYLRSQEPLLSNSARSRLWARYHAQVAHYARAFERNLKRGAENAAMAAQLHPAEIAEPLIGAYQQGDTQAATEELGKVLDVYEAHPDYALPTNAAFALGDTLGKLPSQDPRLERGLRLLLARSGAEASDAADCAHAVGRLALAKGVQITRQVTPVLEQLLGHGCREVAVILARLYGYVLKDRNRSGPPVCEGPSCTIPNAVGAFTGALSCTVPPSILVLGITWCISCGRQTAVRTMRGWNWPRRSGLGRWSWARTMSCAPWIPSLCRPVWTTPSGCWNVPTMRGSPRPRNS</sequence>
<keyword evidence="2" id="KW-1185">Reference proteome</keyword>
<dbReference type="Proteomes" id="UP000603865">
    <property type="component" value="Unassembled WGS sequence"/>
</dbReference>
<evidence type="ECO:0000313" key="1">
    <source>
        <dbReference type="EMBL" id="GGR27524.1"/>
    </source>
</evidence>
<organism evidence="1 2">
    <name type="scientific">Deinococcus ruber</name>
    <dbReference type="NCBI Taxonomy" id="1848197"/>
    <lineage>
        <taxon>Bacteria</taxon>
        <taxon>Thermotogati</taxon>
        <taxon>Deinococcota</taxon>
        <taxon>Deinococci</taxon>
        <taxon>Deinococcales</taxon>
        <taxon>Deinococcaceae</taxon>
        <taxon>Deinococcus</taxon>
    </lineage>
</organism>
<comment type="caution">
    <text evidence="1">The sequence shown here is derived from an EMBL/GenBank/DDBJ whole genome shotgun (WGS) entry which is preliminary data.</text>
</comment>
<dbReference type="AlphaFoldDB" id="A0A918CLE7"/>
<accession>A0A918CLE7</accession>
<reference evidence="1" key="2">
    <citation type="submission" date="2020-09" db="EMBL/GenBank/DDBJ databases">
        <authorList>
            <person name="Sun Q."/>
            <person name="Ohkuma M."/>
        </authorList>
    </citation>
    <scope>NUCLEOTIDE SEQUENCE</scope>
    <source>
        <strain evidence="1">JCM 31311</strain>
    </source>
</reference>
<dbReference type="RefSeq" id="WP_189092625.1">
    <property type="nucleotide sequence ID" value="NZ_BMQL01000041.1"/>
</dbReference>
<name>A0A918CLE7_9DEIO</name>